<dbReference type="Pfam" id="PF10175">
    <property type="entry name" value="MPP6"/>
    <property type="match status" value="1"/>
</dbReference>
<feature type="compositionally biased region" description="Basic and acidic residues" evidence="1">
    <location>
        <begin position="132"/>
        <end position="149"/>
    </location>
</feature>
<evidence type="ECO:0000256" key="1">
    <source>
        <dbReference type="SAM" id="MobiDB-lite"/>
    </source>
</evidence>
<evidence type="ECO:0000313" key="2">
    <source>
        <dbReference type="EMBL" id="JAS65674.1"/>
    </source>
</evidence>
<dbReference type="GO" id="GO:0000460">
    <property type="term" value="P:maturation of 5.8S rRNA"/>
    <property type="evidence" value="ECO:0007669"/>
    <property type="project" value="TreeGrafter"/>
</dbReference>
<dbReference type="PANTHER" id="PTHR13582:SF0">
    <property type="entry name" value="M-PHASE PHOSPHOPROTEIN 6"/>
    <property type="match status" value="1"/>
</dbReference>
<dbReference type="AlphaFoldDB" id="A0A1B6GT98"/>
<feature type="compositionally biased region" description="Basic residues" evidence="1">
    <location>
        <begin position="150"/>
        <end position="162"/>
    </location>
</feature>
<dbReference type="InterPro" id="IPR019324">
    <property type="entry name" value="MPP6"/>
</dbReference>
<accession>A0A1B6GT98</accession>
<organism evidence="2">
    <name type="scientific">Cuerna arida</name>
    <dbReference type="NCBI Taxonomy" id="1464854"/>
    <lineage>
        <taxon>Eukaryota</taxon>
        <taxon>Metazoa</taxon>
        <taxon>Ecdysozoa</taxon>
        <taxon>Arthropoda</taxon>
        <taxon>Hexapoda</taxon>
        <taxon>Insecta</taxon>
        <taxon>Pterygota</taxon>
        <taxon>Neoptera</taxon>
        <taxon>Paraneoptera</taxon>
        <taxon>Hemiptera</taxon>
        <taxon>Auchenorrhyncha</taxon>
        <taxon>Membracoidea</taxon>
        <taxon>Cicadellidae</taxon>
        <taxon>Cicadellinae</taxon>
        <taxon>Proconiini</taxon>
        <taxon>Cuerna</taxon>
    </lineage>
</organism>
<name>A0A1B6GT98_9HEMI</name>
<proteinExistence type="predicted"/>
<dbReference type="EMBL" id="GECZ01004095">
    <property type="protein sequence ID" value="JAS65674.1"/>
    <property type="molecule type" value="Transcribed_RNA"/>
</dbReference>
<protein>
    <recommendedName>
        <fullName evidence="3">M-phase phosphoprotein 6</fullName>
    </recommendedName>
</protein>
<dbReference type="PANTHER" id="PTHR13582">
    <property type="entry name" value="M-PHASE PHOSPHOPROTEIN 6"/>
    <property type="match status" value="1"/>
</dbReference>
<sequence length="162" mass="18601">MAYRDSGKTKLSKGILEMKFMKKSKDQALKDIQDEEGRMLFEDQLTEGMKAGISNYILESSYVPCEGLIDGRLSFRGMNPEIERLMELEEIAKRPPVNRSMNAEISDVEMAQYRQSLVETVASKYKSKKTRNTNEKNKSGDVHSNQDKPPKKKCKFIKPKDE</sequence>
<reference evidence="2" key="1">
    <citation type="submission" date="2015-11" db="EMBL/GenBank/DDBJ databases">
        <title>De novo transcriptome assembly of four potential Pierce s Disease insect vectors from Arizona vineyards.</title>
        <authorList>
            <person name="Tassone E.E."/>
        </authorList>
    </citation>
    <scope>NUCLEOTIDE SEQUENCE</scope>
</reference>
<gene>
    <name evidence="2" type="ORF">g.7567</name>
</gene>
<feature type="region of interest" description="Disordered" evidence="1">
    <location>
        <begin position="122"/>
        <end position="162"/>
    </location>
</feature>
<evidence type="ECO:0008006" key="3">
    <source>
        <dbReference type="Google" id="ProtNLM"/>
    </source>
</evidence>